<accession>A0A1I3W3D2</accession>
<reference evidence="1 2" key="1">
    <citation type="submission" date="2016-10" db="EMBL/GenBank/DDBJ databases">
        <authorList>
            <person name="de Groot N.N."/>
        </authorList>
    </citation>
    <scope>NUCLEOTIDE SEQUENCE [LARGE SCALE GENOMIC DNA]</scope>
    <source>
        <strain evidence="1 2">NE2</strain>
    </source>
</reference>
<dbReference type="Proteomes" id="UP000198755">
    <property type="component" value="Unassembled WGS sequence"/>
</dbReference>
<name>A0A1I3W3D2_9HYPH</name>
<sequence>MRGIEAYDLLMSCSAGSPGDRFEMHIIASGLALALDEKPSGEDLSEALGLDQPVLRDLIGTMFPGACERISCDASGPGCYRTDEEEQSLRDILLMYSSVDEPLAGVLAAIIARRCKSPHHLWQDLGLRDRTELSLLMQRYFPRLADKNQNDMKWKKFLYRLICGSEGFVFCAAPVCSDCDDFAQCFGSEDGLSRLARIAREADVNA</sequence>
<gene>
    <name evidence="1" type="ORF">SAMN05444581_101321</name>
</gene>
<dbReference type="InterPro" id="IPR006975">
    <property type="entry name" value="NifQ"/>
</dbReference>
<evidence type="ECO:0000313" key="2">
    <source>
        <dbReference type="Proteomes" id="UP000198755"/>
    </source>
</evidence>
<dbReference type="Pfam" id="PF04891">
    <property type="entry name" value="NifQ"/>
    <property type="match status" value="1"/>
</dbReference>
<protein>
    <submittedName>
        <fullName evidence="1">Nitrogen fixation protein NifQ</fullName>
    </submittedName>
</protein>
<keyword evidence="2" id="KW-1185">Reference proteome</keyword>
<dbReference type="EMBL" id="FOSN01000001">
    <property type="protein sequence ID" value="SFK02124.1"/>
    <property type="molecule type" value="Genomic_DNA"/>
</dbReference>
<dbReference type="AlphaFoldDB" id="A0A1I3W3D2"/>
<dbReference type="RefSeq" id="WP_091677466.1">
    <property type="nucleotide sequence ID" value="NZ_FOSN01000001.1"/>
</dbReference>
<dbReference type="STRING" id="1612308.SAMN05444581_101321"/>
<organism evidence="1 2">
    <name type="scientific">Methylocapsa palsarum</name>
    <dbReference type="NCBI Taxonomy" id="1612308"/>
    <lineage>
        <taxon>Bacteria</taxon>
        <taxon>Pseudomonadati</taxon>
        <taxon>Pseudomonadota</taxon>
        <taxon>Alphaproteobacteria</taxon>
        <taxon>Hyphomicrobiales</taxon>
        <taxon>Beijerinckiaceae</taxon>
        <taxon>Methylocapsa</taxon>
    </lineage>
</organism>
<proteinExistence type="predicted"/>
<dbReference type="GO" id="GO:0009399">
    <property type="term" value="P:nitrogen fixation"/>
    <property type="evidence" value="ECO:0007669"/>
    <property type="project" value="InterPro"/>
</dbReference>
<dbReference type="GO" id="GO:0030151">
    <property type="term" value="F:molybdenum ion binding"/>
    <property type="evidence" value="ECO:0007669"/>
    <property type="project" value="InterPro"/>
</dbReference>
<dbReference type="OrthoDB" id="192277at2"/>
<evidence type="ECO:0000313" key="1">
    <source>
        <dbReference type="EMBL" id="SFK02124.1"/>
    </source>
</evidence>